<evidence type="ECO:0000256" key="2">
    <source>
        <dbReference type="ARBA" id="ARBA00022598"/>
    </source>
</evidence>
<evidence type="ECO:0000256" key="5">
    <source>
        <dbReference type="ARBA" id="ARBA00048819"/>
    </source>
</evidence>
<name>A0A930VII7_9ACTN</name>
<keyword evidence="4" id="KW-0067">ATP-binding</keyword>
<dbReference type="GO" id="GO:0005524">
    <property type="term" value="F:ATP binding"/>
    <property type="evidence" value="ECO:0007669"/>
    <property type="project" value="UniProtKB-KW"/>
</dbReference>
<evidence type="ECO:0000256" key="4">
    <source>
        <dbReference type="ARBA" id="ARBA00022840"/>
    </source>
</evidence>
<dbReference type="EMBL" id="JADKPN010000014">
    <property type="protein sequence ID" value="MBF4765216.1"/>
    <property type="molecule type" value="Genomic_DNA"/>
</dbReference>
<evidence type="ECO:0000256" key="3">
    <source>
        <dbReference type="ARBA" id="ARBA00022741"/>
    </source>
</evidence>
<dbReference type="InterPro" id="IPR006336">
    <property type="entry name" value="GCS2"/>
</dbReference>
<dbReference type="Gene3D" id="3.30.590.20">
    <property type="match status" value="1"/>
</dbReference>
<dbReference type="InterPro" id="IPR035434">
    <property type="entry name" value="GCL_bact_plant"/>
</dbReference>
<dbReference type="InterPro" id="IPR014746">
    <property type="entry name" value="Gln_synth/guanido_kin_cat_dom"/>
</dbReference>
<sequence length="324" mass="34907">MDANDCRHLVAGLFPAARGPRSTRVAVEHELLVADAVTGDPVEPERVRAAVEGLACAPYVGFEPGGQLELSLPSATSPASLARSVARDLAAVRAACGAAGIDLTASPVDPRPAVPLRLTSPRYVAMQRRFDEVGPAGRVMMRRTASTQVCLDWWPGRAGLDQWRLLNLAAPFLAAAFARATGPRSRLATWLTVDPTRTAFDGRLLRGDHPVTTYASFATGAVPIVSTPAEHLTTLFPPVRPRRRYLEVRFPDVQQDDRIGALVSVLAALTHDDELRAEALHRLAGEERHLERHWYDAAHGTGDVADRGHELVALTGRAPARSAA</sequence>
<dbReference type="EC" id="6.3.2.2" evidence="1"/>
<dbReference type="RefSeq" id="WP_194708408.1">
    <property type="nucleotide sequence ID" value="NZ_JADKPN010000014.1"/>
</dbReference>
<evidence type="ECO:0000256" key="1">
    <source>
        <dbReference type="ARBA" id="ARBA00012220"/>
    </source>
</evidence>
<organism evidence="6 7">
    <name type="scientific">Nocardioides islandensis</name>
    <dbReference type="NCBI Taxonomy" id="433663"/>
    <lineage>
        <taxon>Bacteria</taxon>
        <taxon>Bacillati</taxon>
        <taxon>Actinomycetota</taxon>
        <taxon>Actinomycetes</taxon>
        <taxon>Propionibacteriales</taxon>
        <taxon>Nocardioidaceae</taxon>
        <taxon>Nocardioides</taxon>
    </lineage>
</organism>
<dbReference type="Pfam" id="PF04107">
    <property type="entry name" value="GCS2"/>
    <property type="match status" value="1"/>
</dbReference>
<evidence type="ECO:0000313" key="6">
    <source>
        <dbReference type="EMBL" id="MBF4765216.1"/>
    </source>
</evidence>
<dbReference type="PANTHER" id="PTHR34378">
    <property type="entry name" value="GLUTAMATE--CYSTEINE LIGASE, CHLOROPLASTIC"/>
    <property type="match status" value="1"/>
</dbReference>
<protein>
    <recommendedName>
        <fullName evidence="1">glutamate--cysteine ligase</fullName>
        <ecNumber evidence="1">6.3.2.2</ecNumber>
    </recommendedName>
</protein>
<dbReference type="SUPFAM" id="SSF55931">
    <property type="entry name" value="Glutamine synthetase/guanido kinase"/>
    <property type="match status" value="1"/>
</dbReference>
<evidence type="ECO:0000313" key="7">
    <source>
        <dbReference type="Proteomes" id="UP000640489"/>
    </source>
</evidence>
<dbReference type="GO" id="GO:0004357">
    <property type="term" value="F:glutamate-cysteine ligase activity"/>
    <property type="evidence" value="ECO:0007669"/>
    <property type="project" value="UniProtKB-EC"/>
</dbReference>
<dbReference type="Proteomes" id="UP000640489">
    <property type="component" value="Unassembled WGS sequence"/>
</dbReference>
<keyword evidence="3" id="KW-0547">Nucleotide-binding</keyword>
<reference evidence="6" key="1">
    <citation type="submission" date="2020-11" db="EMBL/GenBank/DDBJ databases">
        <title>Nocardioides sp. nov., isolated from Soil of Cynanchum wilfordii Hemsley rhizosphere.</title>
        <authorList>
            <person name="Lee J.-S."/>
            <person name="Suh M.K."/>
            <person name="Kim J.-S."/>
        </authorList>
    </citation>
    <scope>NUCLEOTIDE SEQUENCE</scope>
    <source>
        <strain evidence="6">KCTC 19275</strain>
    </source>
</reference>
<keyword evidence="2" id="KW-0436">Ligase</keyword>
<keyword evidence="7" id="KW-1185">Reference proteome</keyword>
<comment type="catalytic activity">
    <reaction evidence="5">
        <text>L-cysteine + L-glutamate + ATP = gamma-L-glutamyl-L-cysteine + ADP + phosphate + H(+)</text>
        <dbReference type="Rhea" id="RHEA:13285"/>
        <dbReference type="ChEBI" id="CHEBI:15378"/>
        <dbReference type="ChEBI" id="CHEBI:29985"/>
        <dbReference type="ChEBI" id="CHEBI:30616"/>
        <dbReference type="ChEBI" id="CHEBI:35235"/>
        <dbReference type="ChEBI" id="CHEBI:43474"/>
        <dbReference type="ChEBI" id="CHEBI:58173"/>
        <dbReference type="ChEBI" id="CHEBI:456216"/>
        <dbReference type="EC" id="6.3.2.2"/>
    </reaction>
</comment>
<gene>
    <name evidence="6" type="ORF">ISU07_18955</name>
</gene>
<dbReference type="PANTHER" id="PTHR34378:SF1">
    <property type="entry name" value="GLUTAMATE--CYSTEINE LIGASE, CHLOROPLASTIC"/>
    <property type="match status" value="1"/>
</dbReference>
<proteinExistence type="predicted"/>
<dbReference type="GO" id="GO:0006750">
    <property type="term" value="P:glutathione biosynthetic process"/>
    <property type="evidence" value="ECO:0007669"/>
    <property type="project" value="InterPro"/>
</dbReference>
<dbReference type="AlphaFoldDB" id="A0A930VII7"/>
<accession>A0A930VII7</accession>
<comment type="caution">
    <text evidence="6">The sequence shown here is derived from an EMBL/GenBank/DDBJ whole genome shotgun (WGS) entry which is preliminary data.</text>
</comment>